<comment type="caution">
    <text evidence="1">The sequence shown here is derived from an EMBL/GenBank/DDBJ whole genome shotgun (WGS) entry which is preliminary data.</text>
</comment>
<dbReference type="Proteomes" id="UP001162992">
    <property type="component" value="Chromosome 6"/>
</dbReference>
<protein>
    <submittedName>
        <fullName evidence="1">Uncharacterized protein</fullName>
    </submittedName>
</protein>
<evidence type="ECO:0000313" key="1">
    <source>
        <dbReference type="EMBL" id="KAJ7552898.1"/>
    </source>
</evidence>
<keyword evidence="2" id="KW-1185">Reference proteome</keyword>
<sequence length="108" mass="12300">MLAYTPLICCNSLVVSLPAYFVVRNGLMIVWKRDDLLVFSIVLPQGHFGMNSFPVLHLRSLMTCAFGLSMPLLYIPSIPIHLFPFPLDLLSLRSSPLIWSSWIREYST</sequence>
<dbReference type="EMBL" id="CM055097">
    <property type="protein sequence ID" value="KAJ7552898.1"/>
    <property type="molecule type" value="Genomic_DNA"/>
</dbReference>
<reference evidence="2" key="1">
    <citation type="journal article" date="2024" name="Proc. Natl. Acad. Sci. U.S.A.">
        <title>Extraordinary preservation of gene collinearity over three hundred million years revealed in homosporous lycophytes.</title>
        <authorList>
            <person name="Li C."/>
            <person name="Wickell D."/>
            <person name="Kuo L.Y."/>
            <person name="Chen X."/>
            <person name="Nie B."/>
            <person name="Liao X."/>
            <person name="Peng D."/>
            <person name="Ji J."/>
            <person name="Jenkins J."/>
            <person name="Williams M."/>
            <person name="Shu S."/>
            <person name="Plott C."/>
            <person name="Barry K."/>
            <person name="Rajasekar S."/>
            <person name="Grimwood J."/>
            <person name="Han X."/>
            <person name="Sun S."/>
            <person name="Hou Z."/>
            <person name="He W."/>
            <person name="Dai G."/>
            <person name="Sun C."/>
            <person name="Schmutz J."/>
            <person name="Leebens-Mack J.H."/>
            <person name="Li F.W."/>
            <person name="Wang L."/>
        </authorList>
    </citation>
    <scope>NUCLEOTIDE SEQUENCE [LARGE SCALE GENOMIC DNA]</scope>
    <source>
        <strain evidence="2">cv. PW_Plant_1</strain>
    </source>
</reference>
<name>A0ACC2DEZ1_DIPCM</name>
<evidence type="ECO:0000313" key="2">
    <source>
        <dbReference type="Proteomes" id="UP001162992"/>
    </source>
</evidence>
<accession>A0ACC2DEZ1</accession>
<organism evidence="1 2">
    <name type="scientific">Diphasiastrum complanatum</name>
    <name type="common">Issler's clubmoss</name>
    <name type="synonym">Lycopodium complanatum</name>
    <dbReference type="NCBI Taxonomy" id="34168"/>
    <lineage>
        <taxon>Eukaryota</taxon>
        <taxon>Viridiplantae</taxon>
        <taxon>Streptophyta</taxon>
        <taxon>Embryophyta</taxon>
        <taxon>Tracheophyta</taxon>
        <taxon>Lycopodiopsida</taxon>
        <taxon>Lycopodiales</taxon>
        <taxon>Lycopodiaceae</taxon>
        <taxon>Lycopodioideae</taxon>
        <taxon>Diphasiastrum</taxon>
    </lineage>
</organism>
<gene>
    <name evidence="1" type="ORF">O6H91_06G075500</name>
</gene>
<proteinExistence type="predicted"/>